<dbReference type="EMBL" id="CP045915">
    <property type="protein sequence ID" value="QGH35727.1"/>
    <property type="molecule type" value="Genomic_DNA"/>
</dbReference>
<dbReference type="SUPFAM" id="SSF55729">
    <property type="entry name" value="Acyl-CoA N-acyltransferases (Nat)"/>
    <property type="match status" value="1"/>
</dbReference>
<keyword evidence="3" id="KW-1185">Reference proteome</keyword>
<proteinExistence type="predicted"/>
<evidence type="ECO:0000313" key="3">
    <source>
        <dbReference type="Proteomes" id="UP000339690"/>
    </source>
</evidence>
<dbReference type="Proteomes" id="UP000339690">
    <property type="component" value="Chromosome"/>
</dbReference>
<dbReference type="PANTHER" id="PTHR43415">
    <property type="entry name" value="SPERMIDINE N(1)-ACETYLTRANSFERASE"/>
    <property type="match status" value="1"/>
</dbReference>
<feature type="domain" description="N-acetyltransferase" evidence="1">
    <location>
        <begin position="12"/>
        <end position="174"/>
    </location>
</feature>
<organism evidence="2 3">
    <name type="scientific">Gracilibacillus salitolerans</name>
    <dbReference type="NCBI Taxonomy" id="2663022"/>
    <lineage>
        <taxon>Bacteria</taxon>
        <taxon>Bacillati</taxon>
        <taxon>Bacillota</taxon>
        <taxon>Bacilli</taxon>
        <taxon>Bacillales</taxon>
        <taxon>Bacillaceae</taxon>
        <taxon>Gracilibacillus</taxon>
    </lineage>
</organism>
<dbReference type="Gene3D" id="3.40.630.30">
    <property type="match status" value="1"/>
</dbReference>
<dbReference type="Pfam" id="PF13302">
    <property type="entry name" value="Acetyltransf_3"/>
    <property type="match status" value="1"/>
</dbReference>
<sequence length="179" mass="20909">MNKAPTISGENILLRQPIESDIEDYLKIEHNEELMRMYSGDPANIKPKTRADAERFIQKIKSNPLEWCIEYQGRCIGQARLTVDKRDNRARYAVGLFDPSTWGQGIGQEVTNLVLDFVFHELSLHRLDLRVLEYNKRAIRYYEKCGFIKEGVEREGALIKGKYETDIMMSILDREYFQA</sequence>
<gene>
    <name evidence="2" type="ORF">GI584_17470</name>
</gene>
<accession>A0A5Q2TNP9</accession>
<protein>
    <submittedName>
        <fullName evidence="2">GNAT family N-acetyltransferase</fullName>
    </submittedName>
</protein>
<reference evidence="2 3" key="1">
    <citation type="submission" date="2019-11" db="EMBL/GenBank/DDBJ databases">
        <title>Gracilibacillus salitolerans sp. nov., a moderate halophile isolated from a saline soil in northwest China.</title>
        <authorList>
            <person name="Gan L."/>
        </authorList>
    </citation>
    <scope>NUCLEOTIDE SEQUENCE [LARGE SCALE GENOMIC DNA]</scope>
    <source>
        <strain evidence="2 3">SCU50</strain>
    </source>
</reference>
<dbReference type="PROSITE" id="PS51186">
    <property type="entry name" value="GNAT"/>
    <property type="match status" value="1"/>
</dbReference>
<name>A0A5Q2TNP9_9BACI</name>
<dbReference type="InterPro" id="IPR016181">
    <property type="entry name" value="Acyl_CoA_acyltransferase"/>
</dbReference>
<dbReference type="InterPro" id="IPR000182">
    <property type="entry name" value="GNAT_dom"/>
</dbReference>
<dbReference type="GO" id="GO:0016747">
    <property type="term" value="F:acyltransferase activity, transferring groups other than amino-acyl groups"/>
    <property type="evidence" value="ECO:0007669"/>
    <property type="project" value="InterPro"/>
</dbReference>
<dbReference type="KEGG" id="grc:GI584_17470"/>
<dbReference type="PANTHER" id="PTHR43415:SF3">
    <property type="entry name" value="GNAT-FAMILY ACETYLTRANSFERASE"/>
    <property type="match status" value="1"/>
</dbReference>
<keyword evidence="2" id="KW-0808">Transferase</keyword>
<dbReference type="RefSeq" id="WP_153792015.1">
    <property type="nucleotide sequence ID" value="NZ_CP045915.1"/>
</dbReference>
<dbReference type="AlphaFoldDB" id="A0A5Q2TNP9"/>
<evidence type="ECO:0000259" key="1">
    <source>
        <dbReference type="PROSITE" id="PS51186"/>
    </source>
</evidence>
<evidence type="ECO:0000313" key="2">
    <source>
        <dbReference type="EMBL" id="QGH35727.1"/>
    </source>
</evidence>